<dbReference type="NCBIfam" id="TIGR03700">
    <property type="entry name" value="mena_SCO4494"/>
    <property type="match status" value="1"/>
</dbReference>
<keyword evidence="3 6" id="KW-0479">Metal-binding</keyword>
<evidence type="ECO:0000256" key="6">
    <source>
        <dbReference type="HAMAP-Rule" id="MF_00993"/>
    </source>
</evidence>
<dbReference type="Gene3D" id="3.20.20.70">
    <property type="entry name" value="Aldolase class I"/>
    <property type="match status" value="1"/>
</dbReference>
<sequence>MESNERDYKRLLDRSIRLGLTDILEKVNEGQRLNFKDALRLYQCEDLNFLGALADSVARKKNGEQASYILNRYLNYSNICILSCQFCAFYRRENQPGSFTESIDQLVNEAEEAAVNGATEVHCVGGLHPKLPYSYYLELVRAIKQRVPQMMMKAFTAVEIRHLAKRIAKKPIVEVLHDLASAGLDALTGGGAEIFDPEVRRQICLGKESAEEWLEVHRHWHNLGKKSTATMLFGHVETFPQRIDHLFRLRGLQEETGGFCAFIPFAFEPANTKLSHVRKASSVDFLKTIALSRLCLDNFDHITAYWISSGMAIGELALNFGADDLHGTIDKEKIFHMAGANTPPGQPVEALKKAIENAGKIPVRRDTYYRIIEPIPLRNENGSSNPSKGKVKNNKETLRKIP</sequence>
<dbReference type="InterPro" id="IPR058240">
    <property type="entry name" value="rSAM_sf"/>
</dbReference>
<gene>
    <name evidence="6 9" type="primary">mqnE</name>
    <name evidence="9" type="ORF">MFUM_0460</name>
</gene>
<comment type="similarity">
    <text evidence="6">Belongs to the radical SAM superfamily. MqnE family.</text>
</comment>
<dbReference type="PROSITE" id="PS51918">
    <property type="entry name" value="RADICAL_SAM"/>
    <property type="match status" value="1"/>
</dbReference>
<dbReference type="Pfam" id="PF19288">
    <property type="entry name" value="CofH_C"/>
    <property type="match status" value="1"/>
</dbReference>
<dbReference type="InterPro" id="IPR022432">
    <property type="entry name" value="MqnE"/>
</dbReference>
<dbReference type="SFLD" id="SFLDF00343">
    <property type="entry name" value="aminofutalosine_synthase_(mqnE"/>
    <property type="match status" value="1"/>
</dbReference>
<dbReference type="EMBL" id="OX458932">
    <property type="protein sequence ID" value="CAI9084851.1"/>
    <property type="molecule type" value="Genomic_DNA"/>
</dbReference>
<dbReference type="InterPro" id="IPR034405">
    <property type="entry name" value="F420"/>
</dbReference>
<protein>
    <recommendedName>
        <fullName evidence="6">Aminodeoxyfutalosine synthase</fullName>
        <shortName evidence="6">AFL synthase</shortName>
        <shortName evidence="6">Aminofutalosine synthase</shortName>
        <ecNumber evidence="6">2.5.1.120</ecNumber>
    </recommendedName>
    <alternativeName>
        <fullName evidence="6">Menaquinone biosynthetic enzyme MqnE</fullName>
    </alternativeName>
</protein>
<keyword evidence="5 6" id="KW-0411">Iron-sulfur</keyword>
<feature type="binding site" evidence="6">
    <location>
        <position position="84"/>
    </location>
    <ligand>
        <name>[4Fe-4S] cluster</name>
        <dbReference type="ChEBI" id="CHEBI:49883"/>
        <note>4Fe-4S-S-AdoMet</note>
    </ligand>
</feature>
<evidence type="ECO:0000256" key="3">
    <source>
        <dbReference type="ARBA" id="ARBA00022723"/>
    </source>
</evidence>
<evidence type="ECO:0000256" key="2">
    <source>
        <dbReference type="ARBA" id="ARBA00022691"/>
    </source>
</evidence>
<dbReference type="RefSeq" id="WP_009059949.1">
    <property type="nucleotide sequence ID" value="NZ_JAHXRZ010000030.1"/>
</dbReference>
<dbReference type="InterPro" id="IPR045567">
    <property type="entry name" value="CofH/MnqC-like_C"/>
</dbReference>
<keyword evidence="10" id="KW-1185">Reference proteome</keyword>
<dbReference type="CDD" id="cd01335">
    <property type="entry name" value="Radical_SAM"/>
    <property type="match status" value="1"/>
</dbReference>
<dbReference type="EC" id="2.5.1.120" evidence="6"/>
<accession>A0ABM9IB35</accession>
<keyword evidence="6 9" id="KW-0808">Transferase</keyword>
<feature type="binding site" evidence="6">
    <location>
        <position position="87"/>
    </location>
    <ligand>
        <name>[4Fe-4S] cluster</name>
        <dbReference type="ChEBI" id="CHEBI:49883"/>
        <note>4Fe-4S-S-AdoMet</note>
    </ligand>
</feature>
<feature type="compositionally biased region" description="Basic and acidic residues" evidence="7">
    <location>
        <begin position="393"/>
        <end position="402"/>
    </location>
</feature>
<dbReference type="SFLD" id="SFLDF00342">
    <property type="entry name" value="cyclic_dehypoxanthine_futalosi"/>
    <property type="match status" value="1"/>
</dbReference>
<dbReference type="HAMAP" id="MF_00993">
    <property type="entry name" value="MqnE"/>
    <property type="match status" value="1"/>
</dbReference>
<dbReference type="GO" id="GO:0102573">
    <property type="term" value="F:aminodeoxyfutalosine synthase activity"/>
    <property type="evidence" value="ECO:0007669"/>
    <property type="project" value="UniProtKB-EC"/>
</dbReference>
<dbReference type="PANTHER" id="PTHR43076">
    <property type="entry name" value="FO SYNTHASE (COFH)"/>
    <property type="match status" value="1"/>
</dbReference>
<organism evidence="9 10">
    <name type="scientific">Candidatus Methylacidiphilum fumarolicum</name>
    <dbReference type="NCBI Taxonomy" id="591154"/>
    <lineage>
        <taxon>Bacteria</taxon>
        <taxon>Pseudomonadati</taxon>
        <taxon>Verrucomicrobiota</taxon>
        <taxon>Methylacidiphilae</taxon>
        <taxon>Methylacidiphilales</taxon>
        <taxon>Methylacidiphilaceae</taxon>
        <taxon>Methylacidiphilum (ex Ratnadevi et al. 2023)</taxon>
    </lineage>
</organism>
<keyword evidence="4 6" id="KW-0408">Iron</keyword>
<dbReference type="Pfam" id="PF04055">
    <property type="entry name" value="Radical_SAM"/>
    <property type="match status" value="1"/>
</dbReference>
<evidence type="ECO:0000256" key="4">
    <source>
        <dbReference type="ARBA" id="ARBA00023004"/>
    </source>
</evidence>
<keyword evidence="1 6" id="KW-0004">4Fe-4S</keyword>
<evidence type="ECO:0000313" key="9">
    <source>
        <dbReference type="EMBL" id="CAI9084851.1"/>
    </source>
</evidence>
<dbReference type="PIRSF" id="PIRSF004762">
    <property type="entry name" value="CHP00423"/>
    <property type="match status" value="1"/>
</dbReference>
<dbReference type="PANTHER" id="PTHR43076:SF7">
    <property type="entry name" value="AMINODEOXYFUTALOSINE SYNTHASE"/>
    <property type="match status" value="1"/>
</dbReference>
<dbReference type="InterPro" id="IPR020050">
    <property type="entry name" value="FO_synthase_su2"/>
</dbReference>
<dbReference type="SFLD" id="SFLDS00029">
    <property type="entry name" value="Radical_SAM"/>
    <property type="match status" value="1"/>
</dbReference>
<dbReference type="SFLD" id="SFLDG01064">
    <property type="entry name" value="F420__menaquinone_cofactor_bio"/>
    <property type="match status" value="1"/>
</dbReference>
<comment type="pathway">
    <text evidence="6">Quinol/quinone metabolism; menaquinone biosynthesis.</text>
</comment>
<evidence type="ECO:0000313" key="10">
    <source>
        <dbReference type="Proteomes" id="UP001161497"/>
    </source>
</evidence>
<evidence type="ECO:0000256" key="5">
    <source>
        <dbReference type="ARBA" id="ARBA00023014"/>
    </source>
</evidence>
<keyword evidence="2 6" id="KW-0949">S-adenosyl-L-methionine</keyword>
<name>A0ABM9IB35_9BACT</name>
<proteinExistence type="inferred from homology"/>
<keyword evidence="6" id="KW-0474">Menaquinone biosynthesis</keyword>
<dbReference type="SUPFAM" id="SSF102114">
    <property type="entry name" value="Radical SAM enzymes"/>
    <property type="match status" value="1"/>
</dbReference>
<dbReference type="InterPro" id="IPR013785">
    <property type="entry name" value="Aldolase_TIM"/>
</dbReference>
<reference evidence="9" key="1">
    <citation type="submission" date="2023-03" db="EMBL/GenBank/DDBJ databases">
        <authorList>
            <person name="Cremers G."/>
            <person name="Picone N."/>
        </authorList>
    </citation>
    <scope>NUCLEOTIDE SEQUENCE</scope>
    <source>
        <strain evidence="9">Sample_alias</strain>
    </source>
</reference>
<comment type="cofactor">
    <cofactor evidence="6">
        <name>[4Fe-4S] cluster</name>
        <dbReference type="ChEBI" id="CHEBI:49883"/>
    </cofactor>
    <text evidence="6">Binds 1 [4Fe-4S] cluster. The cluster is coordinated with 3 cysteines and an exchangeable S-adenosyl-L-methionine.</text>
</comment>
<comment type="catalytic activity">
    <reaction evidence="6">
        <text>3-[(1-carboxyvinyl)-oxy]benzoate + S-adenosyl-L-methionine + H2O = 6-amino-6-deoxyfutalosine + hydrogencarbonate + L-methionine + H(+)</text>
        <dbReference type="Rhea" id="RHEA:33075"/>
        <dbReference type="ChEBI" id="CHEBI:15377"/>
        <dbReference type="ChEBI" id="CHEBI:15378"/>
        <dbReference type="ChEBI" id="CHEBI:17544"/>
        <dbReference type="ChEBI" id="CHEBI:57844"/>
        <dbReference type="ChEBI" id="CHEBI:59789"/>
        <dbReference type="ChEBI" id="CHEBI:64286"/>
        <dbReference type="ChEBI" id="CHEBI:76981"/>
        <dbReference type="EC" id="2.5.1.120"/>
    </reaction>
</comment>
<feature type="domain" description="Radical SAM core" evidence="8">
    <location>
        <begin position="66"/>
        <end position="300"/>
    </location>
</feature>
<dbReference type="NCBIfam" id="TIGR00423">
    <property type="entry name" value="CofH family radical SAM protein"/>
    <property type="match status" value="1"/>
</dbReference>
<dbReference type="InterPro" id="IPR007197">
    <property type="entry name" value="rSAM"/>
</dbReference>
<feature type="binding site" evidence="6">
    <location>
        <position position="80"/>
    </location>
    <ligand>
        <name>[4Fe-4S] cluster</name>
        <dbReference type="ChEBI" id="CHEBI:49883"/>
        <note>4Fe-4S-S-AdoMet</note>
    </ligand>
</feature>
<feature type="region of interest" description="Disordered" evidence="7">
    <location>
        <begin position="378"/>
        <end position="402"/>
    </location>
</feature>
<dbReference type="SFLD" id="SFLDG01389">
    <property type="entry name" value="menaquinone_synthsis_involved"/>
    <property type="match status" value="1"/>
</dbReference>
<comment type="function">
    <text evidence="6">Radical SAM enzyme that catalyzes the addition of the adenosyl radical to the double bond of 3-[(1-carboxyvinyl)oxy]benzoate, leading to aminodeoxyfutalosine (AFL), a key intermediate in the formation of menaquinone (MK, vitamin K2) from chorismate.</text>
</comment>
<dbReference type="Proteomes" id="UP001161497">
    <property type="component" value="Chromosome"/>
</dbReference>
<evidence type="ECO:0000256" key="7">
    <source>
        <dbReference type="SAM" id="MobiDB-lite"/>
    </source>
</evidence>
<evidence type="ECO:0000259" key="8">
    <source>
        <dbReference type="PROSITE" id="PS51918"/>
    </source>
</evidence>
<evidence type="ECO:0000256" key="1">
    <source>
        <dbReference type="ARBA" id="ARBA00022485"/>
    </source>
</evidence>